<gene>
    <name evidence="1" type="ORF">EIY72_15425</name>
</gene>
<protein>
    <recommendedName>
        <fullName evidence="3">Phage tail protein</fullName>
    </recommendedName>
</protein>
<organism evidence="1 2">
    <name type="scientific">Pseudomonas vancouverensis</name>
    <dbReference type="NCBI Taxonomy" id="95300"/>
    <lineage>
        <taxon>Bacteria</taxon>
        <taxon>Pseudomonadati</taxon>
        <taxon>Pseudomonadota</taxon>
        <taxon>Gammaproteobacteria</taxon>
        <taxon>Pseudomonadales</taxon>
        <taxon>Pseudomonadaceae</taxon>
        <taxon>Pseudomonas</taxon>
    </lineage>
</organism>
<evidence type="ECO:0000313" key="2">
    <source>
        <dbReference type="Proteomes" id="UP000295254"/>
    </source>
</evidence>
<dbReference type="AlphaFoldDB" id="A0A1H2N8C3"/>
<name>A0A1H2N8C3_PSEVA</name>
<dbReference type="EMBL" id="RRZK01000020">
    <property type="protein sequence ID" value="TDB61455.1"/>
    <property type="molecule type" value="Genomic_DNA"/>
</dbReference>
<keyword evidence="2" id="KW-1185">Reference proteome</keyword>
<comment type="caution">
    <text evidence="1">The sequence shown here is derived from an EMBL/GenBank/DDBJ whole genome shotgun (WGS) entry which is preliminary data.</text>
</comment>
<dbReference type="Proteomes" id="UP000295254">
    <property type="component" value="Unassembled WGS sequence"/>
</dbReference>
<dbReference type="STRING" id="95300.SAMN05216558_1866"/>
<proteinExistence type="predicted"/>
<dbReference type="OrthoDB" id="9810174at2"/>
<dbReference type="RefSeq" id="WP_093219704.1">
    <property type="nucleotide sequence ID" value="NZ_LT629803.1"/>
</dbReference>
<evidence type="ECO:0000313" key="1">
    <source>
        <dbReference type="EMBL" id="TDB61455.1"/>
    </source>
</evidence>
<reference evidence="2" key="1">
    <citation type="journal article" date="2019" name="bioRxiv">
        <title>Bacterially produced spermidine induces plant systemic susceptibility to pathogens.</title>
        <authorList>
            <person name="Melnyk R.A."/>
            <person name="Beskrovnaya P.A."/>
            <person name="Liu Z."/>
            <person name="Song Y."/>
            <person name="Haney C.H."/>
        </authorList>
    </citation>
    <scope>NUCLEOTIDE SEQUENCE [LARGE SCALE GENOMIC DNA]</scope>
    <source>
        <strain evidence="2">Dha-51</strain>
    </source>
</reference>
<accession>A0A1H2N8C3</accession>
<evidence type="ECO:0008006" key="3">
    <source>
        <dbReference type="Google" id="ProtNLM"/>
    </source>
</evidence>
<sequence length="119" mass="12567">MSTTAIAASNAYRRKVALAAANGTALPRISHLAFGVGDRPYTLDDTALQAEFTRIAAAVTVSGVTVKAVATLPGAIVGTRVLREVAALAADGTLIGRRVITPKEFEPETEMDFELTFQY</sequence>